<gene>
    <name evidence="11" type="ORF">POM88_005854</name>
</gene>
<evidence type="ECO:0000313" key="11">
    <source>
        <dbReference type="EMBL" id="KAK1395991.1"/>
    </source>
</evidence>
<evidence type="ECO:0000256" key="9">
    <source>
        <dbReference type="ARBA" id="ARBA00047658"/>
    </source>
</evidence>
<name>A0AAD8J2B0_9APIA</name>
<dbReference type="SUPFAM" id="SSF52058">
    <property type="entry name" value="L domain-like"/>
    <property type="match status" value="1"/>
</dbReference>
<evidence type="ECO:0000256" key="6">
    <source>
        <dbReference type="ARBA" id="ARBA00022679"/>
    </source>
</evidence>
<accession>A0AAD8J2B0</accession>
<dbReference type="PROSITE" id="PS51450">
    <property type="entry name" value="LRR"/>
    <property type="match status" value="2"/>
</dbReference>
<keyword evidence="6 10" id="KW-0808">Transferase</keyword>
<evidence type="ECO:0000256" key="4">
    <source>
        <dbReference type="ARBA" id="ARBA00022602"/>
    </source>
</evidence>
<comment type="similarity">
    <text evidence="1 10">Belongs to the protein prenyltransferase subunit alpha family.</text>
</comment>
<evidence type="ECO:0000256" key="8">
    <source>
        <dbReference type="ARBA" id="ARBA00031267"/>
    </source>
</evidence>
<dbReference type="Gene3D" id="1.25.40.120">
    <property type="entry name" value="Protein prenylyltransferase"/>
    <property type="match status" value="1"/>
</dbReference>
<proteinExistence type="inferred from homology"/>
<dbReference type="GO" id="GO:0005968">
    <property type="term" value="C:Rab-protein geranylgeranyltransferase complex"/>
    <property type="evidence" value="ECO:0007669"/>
    <property type="project" value="TreeGrafter"/>
</dbReference>
<dbReference type="EC" id="2.5.1.60" evidence="2 10"/>
<keyword evidence="5" id="KW-0433">Leucine-rich repeat</keyword>
<organism evidence="11 12">
    <name type="scientific">Heracleum sosnowskyi</name>
    <dbReference type="NCBI Taxonomy" id="360622"/>
    <lineage>
        <taxon>Eukaryota</taxon>
        <taxon>Viridiplantae</taxon>
        <taxon>Streptophyta</taxon>
        <taxon>Embryophyta</taxon>
        <taxon>Tracheophyta</taxon>
        <taxon>Spermatophyta</taxon>
        <taxon>Magnoliopsida</taxon>
        <taxon>eudicotyledons</taxon>
        <taxon>Gunneridae</taxon>
        <taxon>Pentapetalae</taxon>
        <taxon>asterids</taxon>
        <taxon>campanulids</taxon>
        <taxon>Apiales</taxon>
        <taxon>Apiaceae</taxon>
        <taxon>Apioideae</taxon>
        <taxon>apioid superclade</taxon>
        <taxon>Tordylieae</taxon>
        <taxon>Tordyliinae</taxon>
        <taxon>Heracleum</taxon>
    </lineage>
</organism>
<dbReference type="PANTHER" id="PTHR11129">
    <property type="entry name" value="PROTEIN FARNESYLTRANSFERASE ALPHA SUBUNIT/RAB GERANYLGERANYL TRANSFERASE ALPHA SUBUNIT"/>
    <property type="match status" value="1"/>
</dbReference>
<keyword evidence="4 10" id="KW-0637">Prenyltransferase</keyword>
<dbReference type="AlphaFoldDB" id="A0AAD8J2B0"/>
<dbReference type="GO" id="GO:0097354">
    <property type="term" value="P:prenylation"/>
    <property type="evidence" value="ECO:0007669"/>
    <property type="project" value="UniProtKB-UniRule"/>
</dbReference>
<dbReference type="InterPro" id="IPR001611">
    <property type="entry name" value="Leu-rich_rpt"/>
</dbReference>
<evidence type="ECO:0000256" key="7">
    <source>
        <dbReference type="ARBA" id="ARBA00022737"/>
    </source>
</evidence>
<dbReference type="EMBL" id="JAUIZM010000002">
    <property type="protein sequence ID" value="KAK1395991.1"/>
    <property type="molecule type" value="Genomic_DNA"/>
</dbReference>
<dbReference type="Pfam" id="PF01239">
    <property type="entry name" value="PPTA"/>
    <property type="match status" value="5"/>
</dbReference>
<dbReference type="GO" id="GO:0004663">
    <property type="term" value="F:Rab geranylgeranyltransferase activity"/>
    <property type="evidence" value="ECO:0007669"/>
    <property type="project" value="UniProtKB-UniRule"/>
</dbReference>
<evidence type="ECO:0000313" key="12">
    <source>
        <dbReference type="Proteomes" id="UP001237642"/>
    </source>
</evidence>
<reference evidence="11" key="1">
    <citation type="submission" date="2023-02" db="EMBL/GenBank/DDBJ databases">
        <title>Genome of toxic invasive species Heracleum sosnowskyi carries increased number of genes despite the absence of recent whole-genome duplications.</title>
        <authorList>
            <person name="Schelkunov M."/>
            <person name="Shtratnikova V."/>
            <person name="Makarenko M."/>
            <person name="Klepikova A."/>
            <person name="Omelchenko D."/>
            <person name="Novikova G."/>
            <person name="Obukhova E."/>
            <person name="Bogdanov V."/>
            <person name="Penin A."/>
            <person name="Logacheva M."/>
        </authorList>
    </citation>
    <scope>NUCLEOTIDE SEQUENCE</scope>
    <source>
        <strain evidence="11">Hsosn_3</strain>
        <tissue evidence="11">Leaf</tissue>
    </source>
</reference>
<reference evidence="11" key="2">
    <citation type="submission" date="2023-05" db="EMBL/GenBank/DDBJ databases">
        <authorList>
            <person name="Schelkunov M.I."/>
        </authorList>
    </citation>
    <scope>NUCLEOTIDE SEQUENCE</scope>
    <source>
        <strain evidence="11">Hsosn_3</strain>
        <tissue evidence="11">Leaf</tissue>
    </source>
</reference>
<comment type="caution">
    <text evidence="11">The sequence shown here is derived from an EMBL/GenBank/DDBJ whole genome shotgun (WGS) entry which is preliminary data.</text>
</comment>
<dbReference type="SUPFAM" id="SSF48439">
    <property type="entry name" value="Protein prenylyltransferase"/>
    <property type="match status" value="1"/>
</dbReference>
<sequence>MHGRPRKALTQEDGKALAAKAAKLHSLQLQFLHFHQNKIYTTEAVEVSAKLLEANPEFYTAWNYRKLAVQSKLASAKSTDSDGSINSILDEELKVAENALKRNYKSYGAWHHRTWVLSKGHSSTDRELRLLNMFQKQDSRNFHAWNYRRFVTALRNISKEEELQFTTDMINDNFSNYSAWHNRSVLLSHLLKEKAQGYSLKQNVLEEEYEFVRNAIFTDPDDQSGWFYHLWLLSQTVKHERPLLVSTWPPNGSDVHVPTNYSIEGFSPPRSTIVHSSAVYFPVVLYFSEAVRGVNSSTVTFEVEFDTDSDLEWRPLSANVYGCAQAWVAYVNCPDGELHAAKTHHVKLKLGHFQGITSLNGTNYNHLSLIAFKVSILPGHSIHKKNIERTSWKDVDFIPCETNHENSSLLDMFFNLSIDEGSEVTASKWQAEVIANEIDHYRELLSFSNCKIGKLTLARLLIAHDAMTSHNSPNASSVVHSEEVLGLYQDLMKIDPAHSQYYKDEYSSVLVKKVTSSKESLLGFCHQYRKSTSTEIGDLICLRLANLSISCVGSFEKLLWVRMLDLSHNNLQSVEGLEAMQLLSHLNLSNNRLSSFSALDPLRFLKSLDVLDISFNEIGAHIVDTRRYMCSSPLSHTTGSDWNFEELTTSGMKDVNYWEAYSTFKCLNLTELDLRGNSIVNENFRSFMSNLMPKLKWLDGEELR</sequence>
<keyword evidence="7" id="KW-0677">Repeat</keyword>
<dbReference type="InterPro" id="IPR025875">
    <property type="entry name" value="Leu-rich_rpt_4"/>
</dbReference>
<evidence type="ECO:0000256" key="5">
    <source>
        <dbReference type="ARBA" id="ARBA00022614"/>
    </source>
</evidence>
<dbReference type="Pfam" id="PF12799">
    <property type="entry name" value="LRR_4"/>
    <property type="match status" value="1"/>
</dbReference>
<dbReference type="Proteomes" id="UP001237642">
    <property type="component" value="Unassembled WGS sequence"/>
</dbReference>
<dbReference type="FunFam" id="1.25.40.120:FF:000035">
    <property type="entry name" value="Geranylgeranyl transferase type-2 subunit alpha"/>
    <property type="match status" value="1"/>
</dbReference>
<comment type="catalytic activity">
    <reaction evidence="9 10">
        <text>geranylgeranyl diphosphate + L-cysteinyl-[protein] = S-geranylgeranyl-L-cysteinyl-[protein] + diphosphate</text>
        <dbReference type="Rhea" id="RHEA:21240"/>
        <dbReference type="Rhea" id="RHEA-COMP:10131"/>
        <dbReference type="Rhea" id="RHEA-COMP:11537"/>
        <dbReference type="ChEBI" id="CHEBI:29950"/>
        <dbReference type="ChEBI" id="CHEBI:33019"/>
        <dbReference type="ChEBI" id="CHEBI:57533"/>
        <dbReference type="ChEBI" id="CHEBI:86021"/>
        <dbReference type="EC" id="2.5.1.60"/>
    </reaction>
</comment>
<dbReference type="PROSITE" id="PS51147">
    <property type="entry name" value="PFTA"/>
    <property type="match status" value="5"/>
</dbReference>
<dbReference type="InterPro" id="IPR032675">
    <property type="entry name" value="LRR_dom_sf"/>
</dbReference>
<evidence type="ECO:0000256" key="3">
    <source>
        <dbReference type="ARBA" id="ARBA00014772"/>
    </source>
</evidence>
<evidence type="ECO:0000256" key="10">
    <source>
        <dbReference type="RuleBase" id="RU367120"/>
    </source>
</evidence>
<comment type="function">
    <text evidence="10">Catalyzes the transfer of a geranyl-geranyl moiety from geranyl-geranyl pyrophosphate to cysteines occuring in specific C-terminal amino acid sequences.</text>
</comment>
<dbReference type="SMART" id="SM00365">
    <property type="entry name" value="LRR_SD22"/>
    <property type="match status" value="4"/>
</dbReference>
<dbReference type="InterPro" id="IPR002088">
    <property type="entry name" value="Prenyl_trans_a"/>
</dbReference>
<protein>
    <recommendedName>
        <fullName evidence="3 10">Geranylgeranyl transferase type-2 subunit alpha</fullName>
        <ecNumber evidence="2 10">2.5.1.60</ecNumber>
    </recommendedName>
    <alternativeName>
        <fullName evidence="8 10">Geranylgeranyl transferase type II subunit alpha</fullName>
    </alternativeName>
</protein>
<dbReference type="Gene3D" id="3.80.10.10">
    <property type="entry name" value="Ribonuclease Inhibitor"/>
    <property type="match status" value="2"/>
</dbReference>
<evidence type="ECO:0000256" key="1">
    <source>
        <dbReference type="ARBA" id="ARBA00006734"/>
    </source>
</evidence>
<evidence type="ECO:0000256" key="2">
    <source>
        <dbReference type="ARBA" id="ARBA00012656"/>
    </source>
</evidence>
<keyword evidence="12" id="KW-1185">Reference proteome</keyword>
<dbReference type="PANTHER" id="PTHR11129:SF2">
    <property type="entry name" value="GERANYLGERANYL TRANSFERASE TYPE-2 SUBUNIT ALPHA"/>
    <property type="match status" value="1"/>
</dbReference>